<feature type="transmembrane region" description="Helical" evidence="6">
    <location>
        <begin position="103"/>
        <end position="123"/>
    </location>
</feature>
<dbReference type="AlphaFoldDB" id="A0A3L7E2Q2"/>
<keyword evidence="8" id="KW-1185">Reference proteome</keyword>
<dbReference type="GO" id="GO:0005436">
    <property type="term" value="F:sodium:phosphate symporter activity"/>
    <property type="evidence" value="ECO:0007669"/>
    <property type="project" value="InterPro"/>
</dbReference>
<dbReference type="GO" id="GO:0005886">
    <property type="term" value="C:plasma membrane"/>
    <property type="evidence" value="ECO:0007669"/>
    <property type="project" value="UniProtKB-SubCell"/>
</dbReference>
<organism evidence="7 8">
    <name type="scientific">Seongchinamella sediminis</name>
    <dbReference type="NCBI Taxonomy" id="2283635"/>
    <lineage>
        <taxon>Bacteria</taxon>
        <taxon>Pseudomonadati</taxon>
        <taxon>Pseudomonadota</taxon>
        <taxon>Gammaproteobacteria</taxon>
        <taxon>Cellvibrionales</taxon>
        <taxon>Halieaceae</taxon>
        <taxon>Seongchinamella</taxon>
    </lineage>
</organism>
<accession>A0A3L7E2Q2</accession>
<dbReference type="Proteomes" id="UP000265509">
    <property type="component" value="Unassembled WGS sequence"/>
</dbReference>
<keyword evidence="2" id="KW-1003">Cell membrane</keyword>
<comment type="caution">
    <text evidence="7">The sequence shown here is derived from an EMBL/GenBank/DDBJ whole genome shotgun (WGS) entry which is preliminary data.</text>
</comment>
<feature type="transmembrane region" description="Helical" evidence="6">
    <location>
        <begin position="210"/>
        <end position="231"/>
    </location>
</feature>
<feature type="transmembrane region" description="Helical" evidence="6">
    <location>
        <begin position="46"/>
        <end position="75"/>
    </location>
</feature>
<feature type="transmembrane region" description="Helical" evidence="6">
    <location>
        <begin position="135"/>
        <end position="152"/>
    </location>
</feature>
<keyword evidence="4 6" id="KW-1133">Transmembrane helix</keyword>
<dbReference type="PANTHER" id="PTHR10010:SF46">
    <property type="entry name" value="SODIUM-DEPENDENT PHOSPHATE TRANSPORT PROTEIN 2B"/>
    <property type="match status" value="1"/>
</dbReference>
<comment type="subcellular location">
    <subcellularLocation>
        <location evidence="1">Cell membrane</location>
        <topology evidence="1">Multi-pass membrane protein</topology>
    </subcellularLocation>
</comment>
<evidence type="ECO:0000256" key="6">
    <source>
        <dbReference type="SAM" id="Phobius"/>
    </source>
</evidence>
<dbReference type="NCBIfam" id="TIGR00704">
    <property type="entry name" value="NaPi_cotrn_rel"/>
    <property type="match status" value="1"/>
</dbReference>
<feature type="transmembrane region" description="Helical" evidence="6">
    <location>
        <begin position="272"/>
        <end position="294"/>
    </location>
</feature>
<keyword evidence="3 6" id="KW-0812">Transmembrane</keyword>
<dbReference type="InterPro" id="IPR004633">
    <property type="entry name" value="NaPi_cotrn-rel/YqeW-like"/>
</dbReference>
<feature type="transmembrane region" description="Helical" evidence="6">
    <location>
        <begin position="6"/>
        <end position="25"/>
    </location>
</feature>
<evidence type="ECO:0000256" key="2">
    <source>
        <dbReference type="ARBA" id="ARBA00022475"/>
    </source>
</evidence>
<dbReference type="NCBIfam" id="NF037997">
    <property type="entry name" value="Na_Pi_symport"/>
    <property type="match status" value="1"/>
</dbReference>
<reference evidence="7 8" key="1">
    <citation type="submission" date="2018-07" db="EMBL/GenBank/DDBJ databases">
        <title>Halioglobus sp. genome submission.</title>
        <authorList>
            <person name="Ye M.-Q."/>
            <person name="Du Z.-J."/>
        </authorList>
    </citation>
    <scope>NUCLEOTIDE SEQUENCE [LARGE SCALE GENOMIC DNA]</scope>
    <source>
        <strain evidence="7 8">U0301</strain>
    </source>
</reference>
<protein>
    <submittedName>
        <fullName evidence="7">Na/Pi cotransporter family protein</fullName>
    </submittedName>
</protein>
<evidence type="ECO:0000313" key="7">
    <source>
        <dbReference type="EMBL" id="RLQ22502.1"/>
    </source>
</evidence>
<feature type="transmembrane region" description="Helical" evidence="6">
    <location>
        <begin position="243"/>
        <end position="260"/>
    </location>
</feature>
<gene>
    <name evidence="7" type="ORF">DWB85_07750</name>
</gene>
<proteinExistence type="predicted"/>
<dbReference type="PANTHER" id="PTHR10010">
    <property type="entry name" value="SOLUTE CARRIER FAMILY 34 SODIUM PHOSPHATE , MEMBER 2-RELATED"/>
    <property type="match status" value="1"/>
</dbReference>
<name>A0A3L7E2Q2_9GAMM</name>
<evidence type="ECO:0000313" key="8">
    <source>
        <dbReference type="Proteomes" id="UP000265509"/>
    </source>
</evidence>
<dbReference type="EMBL" id="QRAN01000006">
    <property type="protein sequence ID" value="RLQ22502.1"/>
    <property type="molecule type" value="Genomic_DNA"/>
</dbReference>
<dbReference type="InterPro" id="IPR003841">
    <property type="entry name" value="Na/Pi_transpt"/>
</dbReference>
<dbReference type="OrthoDB" id="9763003at2"/>
<dbReference type="Pfam" id="PF02690">
    <property type="entry name" value="Na_Pi_cotrans"/>
    <property type="match status" value="2"/>
</dbReference>
<evidence type="ECO:0000256" key="1">
    <source>
        <dbReference type="ARBA" id="ARBA00004651"/>
    </source>
</evidence>
<dbReference type="RefSeq" id="WP_117953643.1">
    <property type="nucleotide sequence ID" value="NZ_QRAN01000006.1"/>
</dbReference>
<feature type="transmembrane region" description="Helical" evidence="6">
    <location>
        <begin position="172"/>
        <end position="198"/>
    </location>
</feature>
<evidence type="ECO:0000256" key="4">
    <source>
        <dbReference type="ARBA" id="ARBA00022989"/>
    </source>
</evidence>
<evidence type="ECO:0000256" key="3">
    <source>
        <dbReference type="ARBA" id="ARBA00022692"/>
    </source>
</evidence>
<keyword evidence="5 6" id="KW-0472">Membrane</keyword>
<evidence type="ECO:0000256" key="5">
    <source>
        <dbReference type="ARBA" id="ARBA00023136"/>
    </source>
</evidence>
<sequence>METLHVLVAGVTAIILFIFGLENFSTEIQQISGDRFRRSLARVTRFPVIGVLIGAVVTAVIQSSSATSVITIGLVNAGVLSFKNSVGIIFGSNVGTTVTAQLVAFKLTAFAPLLIIAGFALSLLRTRISIFGKSIFYFGFVFFSLNLISSSLQPLQNEPVLVEYLTQPQNPLLAILIGCLFTAMVQSSSVTTGLAIIFTQQGLLGLENAVPLIMGANIGTTATALIAMFNMDLAAKKTALSHFLFNTGGVLIFLPVLLLFGDRLADIETSPAVALANIHLVFNLGTSLLFLVFLHPFTRLVERLIGEGKMDFERLPIPTFNPEAEFDSVRGDLQRNLAGLLAFLQENYNLVTLSIESNYHSVREAAGKRIDYVNFIEKEYVNYFSRVVANVKDESDSGELLALVTRYDYLFQIHDSIDDLFTTRQTMSRNYIELKSDVMLMVREISSQTLSLFDGIGHALAEGNTPDVRADARRLQALLNEVNRNLLPLLADPDRRDAGALSNFVTYSLRLKDKLLTLAGLSAPEARESREPSP</sequence>
<dbReference type="GO" id="GO:0044341">
    <property type="term" value="P:sodium-dependent phosphate transport"/>
    <property type="evidence" value="ECO:0007669"/>
    <property type="project" value="InterPro"/>
</dbReference>